<comment type="similarity">
    <text evidence="11">Belongs to the class I-like SAM-binding methyltransferase superfamily. DOT1 family.</text>
</comment>
<feature type="domain" description="DOT1" evidence="12">
    <location>
        <begin position="1"/>
        <end position="228"/>
    </location>
</feature>
<evidence type="ECO:0000313" key="14">
    <source>
        <dbReference type="Proteomes" id="UP001432322"/>
    </source>
</evidence>
<dbReference type="Gene3D" id="3.40.50.150">
    <property type="entry name" value="Vaccinia Virus protein VP39"/>
    <property type="match status" value="1"/>
</dbReference>
<reference evidence="13" key="1">
    <citation type="submission" date="2023-10" db="EMBL/GenBank/DDBJ databases">
        <title>Genome assembly of Pristionchus species.</title>
        <authorList>
            <person name="Yoshida K."/>
            <person name="Sommer R.J."/>
        </authorList>
    </citation>
    <scope>NUCLEOTIDE SEQUENCE</scope>
    <source>
        <strain evidence="13">RS5133</strain>
    </source>
</reference>
<gene>
    <name evidence="13" type="ORF">PFISCL1PPCAC_28212</name>
</gene>
<keyword evidence="14" id="KW-1185">Reference proteome</keyword>
<keyword evidence="8 11" id="KW-0539">Nucleus</keyword>
<organism evidence="13 14">
    <name type="scientific">Pristionchus fissidentatus</name>
    <dbReference type="NCBI Taxonomy" id="1538716"/>
    <lineage>
        <taxon>Eukaryota</taxon>
        <taxon>Metazoa</taxon>
        <taxon>Ecdysozoa</taxon>
        <taxon>Nematoda</taxon>
        <taxon>Chromadorea</taxon>
        <taxon>Rhabditida</taxon>
        <taxon>Rhabditina</taxon>
        <taxon>Diplogasteromorpha</taxon>
        <taxon>Diplogasteroidea</taxon>
        <taxon>Neodiplogasteridae</taxon>
        <taxon>Pristionchus</taxon>
    </lineage>
</organism>
<sequence length="228" mass="25852">RAVGNAAALNKCYDAFSSMTYGETSYSQMCMILDKLEINESDTFVDLGSGVGNVVTLAAAYTRVKRAVGIEINALPALKAEFMTTEFKKMSAWYGKKCRPFELIKGDFTHPSHYDLLTKEASIIFLNNYMFDEVLMHKIRELIKKMADGIRIICTKSLLEERNAEKEAEKGKTRPVTGRTINRHTVDSMLEMAKLPLCELPVSWSSGKLVKFYMFTVNRTKVSRLIYE</sequence>
<dbReference type="PROSITE" id="PS51569">
    <property type="entry name" value="DOT1"/>
    <property type="match status" value="1"/>
</dbReference>
<dbReference type="SUPFAM" id="SSF53335">
    <property type="entry name" value="S-adenosyl-L-methionine-dependent methyltransferases"/>
    <property type="match status" value="1"/>
</dbReference>
<dbReference type="Pfam" id="PF08123">
    <property type="entry name" value="DOT1"/>
    <property type="match status" value="1"/>
</dbReference>
<evidence type="ECO:0000256" key="4">
    <source>
        <dbReference type="ARBA" id="ARBA00022603"/>
    </source>
</evidence>
<evidence type="ECO:0000313" key="13">
    <source>
        <dbReference type="EMBL" id="GMT36915.1"/>
    </source>
</evidence>
<comment type="function">
    <text evidence="11">Histone methyltransferase that specifically trimethylates histone H3 to form H3K79me3. This methylation is required for telomere silencing and for the pachytene checkpoint during the meiotic cell cycle by allowing the recruitment of RAD9 to double strand breaks. Nucleosomes are preferred as substrate compared to free histone.</text>
</comment>
<dbReference type="InterPro" id="IPR029063">
    <property type="entry name" value="SAM-dependent_MTases_sf"/>
</dbReference>
<dbReference type="FunFam" id="3.40.50.150:FF:000033">
    <property type="entry name" value="Histone-lysine N-methyltransferase, H3 lysine-79 specific"/>
    <property type="match status" value="1"/>
</dbReference>
<dbReference type="CDD" id="cd02440">
    <property type="entry name" value="AdoMet_MTases"/>
    <property type="match status" value="1"/>
</dbReference>
<protein>
    <recommendedName>
        <fullName evidence="3 11">Histone-lysine N-methyltransferase, H3 lysine-79 specific</fullName>
        <ecNumber evidence="2 11">2.1.1.360</ecNumber>
    </recommendedName>
    <alternativeName>
        <fullName evidence="9 11">Histone H3-K79 methyltransferase</fullName>
    </alternativeName>
</protein>
<dbReference type="GO" id="GO:0035097">
    <property type="term" value="C:histone methyltransferase complex"/>
    <property type="evidence" value="ECO:0007669"/>
    <property type="project" value="UniProtKB-ARBA"/>
</dbReference>
<evidence type="ECO:0000256" key="9">
    <source>
        <dbReference type="ARBA" id="ARBA00029821"/>
    </source>
</evidence>
<evidence type="ECO:0000256" key="1">
    <source>
        <dbReference type="ARBA" id="ARBA00004123"/>
    </source>
</evidence>
<comment type="miscellaneous">
    <text evidence="11">In contrast to other lysine histone methyltransferases, it does not contain a SET domain, suggesting the existence of another mechanism for methylation of lysine residues of histones.</text>
</comment>
<dbReference type="PANTHER" id="PTHR21451:SF0">
    <property type="entry name" value="HISTONE-LYSINE N-METHYLTRANSFERASE, H3 LYSINE-79 SPECIFIC"/>
    <property type="match status" value="1"/>
</dbReference>
<evidence type="ECO:0000256" key="3">
    <source>
        <dbReference type="ARBA" id="ARBA00020987"/>
    </source>
</evidence>
<dbReference type="GO" id="GO:0000077">
    <property type="term" value="P:DNA damage checkpoint signaling"/>
    <property type="evidence" value="ECO:0007669"/>
    <property type="project" value="TreeGrafter"/>
</dbReference>
<feature type="non-terminal residue" evidence="13">
    <location>
        <position position="228"/>
    </location>
</feature>
<feature type="non-terminal residue" evidence="13">
    <location>
        <position position="1"/>
    </location>
</feature>
<dbReference type="GO" id="GO:0140956">
    <property type="term" value="F:histone H3K79 trimethyltransferase activity"/>
    <property type="evidence" value="ECO:0007669"/>
    <property type="project" value="UniProtKB-EC"/>
</dbReference>
<dbReference type="Proteomes" id="UP001432322">
    <property type="component" value="Unassembled WGS sequence"/>
</dbReference>
<keyword evidence="4 11" id="KW-0489">Methyltransferase</keyword>
<dbReference type="GO" id="GO:0006281">
    <property type="term" value="P:DNA repair"/>
    <property type="evidence" value="ECO:0007669"/>
    <property type="project" value="TreeGrafter"/>
</dbReference>
<comment type="catalytic activity">
    <reaction evidence="10 11">
        <text>L-lysyl(79)-[histone H3] + 3 S-adenosyl-L-methionine = N(6),N(6),N(6)-trimethyl-L-lysyl(79)-[histone H3] + 3 S-adenosyl-L-homocysteine + 3 H(+)</text>
        <dbReference type="Rhea" id="RHEA:60328"/>
        <dbReference type="Rhea" id="RHEA-COMP:15549"/>
        <dbReference type="Rhea" id="RHEA-COMP:15552"/>
        <dbReference type="ChEBI" id="CHEBI:15378"/>
        <dbReference type="ChEBI" id="CHEBI:29969"/>
        <dbReference type="ChEBI" id="CHEBI:57856"/>
        <dbReference type="ChEBI" id="CHEBI:59789"/>
        <dbReference type="ChEBI" id="CHEBI:61961"/>
        <dbReference type="EC" id="2.1.1.360"/>
    </reaction>
</comment>
<dbReference type="EC" id="2.1.1.360" evidence="2 11"/>
<dbReference type="AlphaFoldDB" id="A0AAV5X1Q3"/>
<dbReference type="InterPro" id="IPR030445">
    <property type="entry name" value="H3-K79_meTrfase"/>
</dbReference>
<proteinExistence type="inferred from homology"/>
<dbReference type="EMBL" id="BTSY01000007">
    <property type="protein sequence ID" value="GMT36915.1"/>
    <property type="molecule type" value="Genomic_DNA"/>
</dbReference>
<keyword evidence="7 11" id="KW-0156">Chromatin regulator</keyword>
<evidence type="ECO:0000259" key="12">
    <source>
        <dbReference type="PROSITE" id="PS51569"/>
    </source>
</evidence>
<name>A0AAV5X1Q3_9BILA</name>
<keyword evidence="6 11" id="KW-0949">S-adenosyl-L-methionine</keyword>
<keyword evidence="5 11" id="KW-0808">Transferase</keyword>
<comment type="caution">
    <text evidence="13">The sequence shown here is derived from an EMBL/GenBank/DDBJ whole genome shotgun (WGS) entry which is preliminary data.</text>
</comment>
<evidence type="ECO:0000256" key="11">
    <source>
        <dbReference type="RuleBase" id="RU271113"/>
    </source>
</evidence>
<evidence type="ECO:0000256" key="5">
    <source>
        <dbReference type="ARBA" id="ARBA00022679"/>
    </source>
</evidence>
<dbReference type="GO" id="GO:0032259">
    <property type="term" value="P:methylation"/>
    <property type="evidence" value="ECO:0007669"/>
    <property type="project" value="UniProtKB-KW"/>
</dbReference>
<evidence type="ECO:0000256" key="7">
    <source>
        <dbReference type="ARBA" id="ARBA00022853"/>
    </source>
</evidence>
<accession>A0AAV5X1Q3</accession>
<comment type="subcellular location">
    <subcellularLocation>
        <location evidence="1 11">Nucleus</location>
    </subcellularLocation>
</comment>
<dbReference type="InterPro" id="IPR025789">
    <property type="entry name" value="DOT1_dom"/>
</dbReference>
<evidence type="ECO:0000256" key="8">
    <source>
        <dbReference type="ARBA" id="ARBA00023242"/>
    </source>
</evidence>
<evidence type="ECO:0000256" key="10">
    <source>
        <dbReference type="ARBA" id="ARBA00047770"/>
    </source>
</evidence>
<evidence type="ECO:0000256" key="6">
    <source>
        <dbReference type="ARBA" id="ARBA00022691"/>
    </source>
</evidence>
<dbReference type="PANTHER" id="PTHR21451">
    <property type="entry name" value="HISTONE H3 METHYLTRANSFERASE"/>
    <property type="match status" value="1"/>
</dbReference>
<evidence type="ECO:0000256" key="2">
    <source>
        <dbReference type="ARBA" id="ARBA00012190"/>
    </source>
</evidence>